<dbReference type="InterPro" id="IPR016166">
    <property type="entry name" value="FAD-bd_PCMH"/>
</dbReference>
<dbReference type="GO" id="GO:0016491">
    <property type="term" value="F:oxidoreductase activity"/>
    <property type="evidence" value="ECO:0007669"/>
    <property type="project" value="UniProtKB-KW"/>
</dbReference>
<dbReference type="RefSeq" id="XP_009550973.1">
    <property type="nucleotide sequence ID" value="XM_009552678.1"/>
</dbReference>
<evidence type="ECO:0000256" key="1">
    <source>
        <dbReference type="ARBA" id="ARBA00005466"/>
    </source>
</evidence>
<name>W4JWK2_HETIT</name>
<dbReference type="EMBL" id="KI925463">
    <property type="protein sequence ID" value="ETW77470.1"/>
    <property type="molecule type" value="Genomic_DNA"/>
</dbReference>
<proteinExistence type="inferred from homology"/>
<dbReference type="InterPro" id="IPR016169">
    <property type="entry name" value="FAD-bd_PCMH_sub2"/>
</dbReference>
<evidence type="ECO:0000259" key="6">
    <source>
        <dbReference type="PROSITE" id="PS51387"/>
    </source>
</evidence>
<dbReference type="Pfam" id="PF01565">
    <property type="entry name" value="FAD_binding_4"/>
    <property type="match status" value="1"/>
</dbReference>
<sequence length="485" mass="51400">MLLHRRFVSIHLLAALSGLVSGQSNHGANSTCQAIAKAISPLSEVFYPGASQYSADIKHWVESSTQQATCSVEPGSVQDVSTILKILGSTRTPFAVKGGGHSFNLGFSSTTGVQIAMTRFSNVTLNKNEQTAEIGPGMIWHDVYEQLAPFNVTVVGGRVPAVGVAGFTLGGGLSYTSSQHGLAIDTVQAFELVLPNGTITTVTADNKDLFFGLKGGFNNFGIVTKFTFKTFPQGEIWAANVVVPEQGLGVLNTAVANFAANNTDPKVALNVEYSYASGVLSATAVIFYDAPTPPPGLFDALLSIPGSTVNASSTAFFPFVSGILNNFGGSRISLGDAPVAAFSPAVLNAIVNETSFWGQTLTPHSASLIMHVVEIFLPTYFSHGAASAYPPNRSAFSEPIDLYFAWNDPQADDIMHDAVVQSQKQLKIAAIADGQKVADAPLYPNYAPFDTPLELLYGSNVNRLRGIKRTIDPYNVMGLAGGFKF</sequence>
<feature type="chain" id="PRO_5004844126" description="FAD-binding PCMH-type domain-containing protein" evidence="5">
    <location>
        <begin position="23"/>
        <end position="485"/>
    </location>
</feature>
<dbReference type="SUPFAM" id="SSF56176">
    <property type="entry name" value="FAD-binding/transporter-associated domain-like"/>
    <property type="match status" value="1"/>
</dbReference>
<dbReference type="InterPro" id="IPR006094">
    <property type="entry name" value="Oxid_FAD_bind_N"/>
</dbReference>
<dbReference type="InterPro" id="IPR050416">
    <property type="entry name" value="FAD-linked_Oxidoreductase"/>
</dbReference>
<evidence type="ECO:0000313" key="7">
    <source>
        <dbReference type="EMBL" id="ETW77470.1"/>
    </source>
</evidence>
<dbReference type="AlphaFoldDB" id="W4JWK2"/>
<evidence type="ECO:0000256" key="2">
    <source>
        <dbReference type="ARBA" id="ARBA00022630"/>
    </source>
</evidence>
<feature type="signal peptide" evidence="5">
    <location>
        <begin position="1"/>
        <end position="22"/>
    </location>
</feature>
<dbReference type="Pfam" id="PF08031">
    <property type="entry name" value="BBE"/>
    <property type="match status" value="1"/>
</dbReference>
<dbReference type="PANTHER" id="PTHR42973">
    <property type="entry name" value="BINDING OXIDOREDUCTASE, PUTATIVE (AFU_ORTHOLOGUE AFUA_1G17690)-RELATED"/>
    <property type="match status" value="1"/>
</dbReference>
<evidence type="ECO:0000256" key="4">
    <source>
        <dbReference type="ARBA" id="ARBA00023002"/>
    </source>
</evidence>
<dbReference type="eggNOG" id="KOG1231">
    <property type="taxonomic scope" value="Eukaryota"/>
</dbReference>
<dbReference type="OrthoDB" id="2151789at2759"/>
<dbReference type="Gene3D" id="3.30.465.10">
    <property type="match status" value="1"/>
</dbReference>
<dbReference type="InterPro" id="IPR012951">
    <property type="entry name" value="BBE"/>
</dbReference>
<evidence type="ECO:0000256" key="5">
    <source>
        <dbReference type="SAM" id="SignalP"/>
    </source>
</evidence>
<feature type="domain" description="FAD-binding PCMH-type" evidence="6">
    <location>
        <begin position="64"/>
        <end position="233"/>
    </location>
</feature>
<dbReference type="GeneID" id="20677898"/>
<evidence type="ECO:0000313" key="8">
    <source>
        <dbReference type="Proteomes" id="UP000030671"/>
    </source>
</evidence>
<dbReference type="KEGG" id="hir:HETIRDRAFT_480129"/>
<keyword evidence="8" id="KW-1185">Reference proteome</keyword>
<dbReference type="HOGENOM" id="CLU_018354_1_0_1"/>
<evidence type="ECO:0000256" key="3">
    <source>
        <dbReference type="ARBA" id="ARBA00022827"/>
    </source>
</evidence>
<dbReference type="InParanoid" id="W4JWK2"/>
<keyword evidence="5" id="KW-0732">Signal</keyword>
<accession>W4JWK2</accession>
<dbReference type="Proteomes" id="UP000030671">
    <property type="component" value="Unassembled WGS sequence"/>
</dbReference>
<keyword evidence="2" id="KW-0285">Flavoprotein</keyword>
<dbReference type="STRING" id="747525.W4JWK2"/>
<reference evidence="7 8" key="1">
    <citation type="journal article" date="2012" name="New Phytol.">
        <title>Insight into trade-off between wood decay and parasitism from the genome of a fungal forest pathogen.</title>
        <authorList>
            <person name="Olson A."/>
            <person name="Aerts A."/>
            <person name="Asiegbu F."/>
            <person name="Belbahri L."/>
            <person name="Bouzid O."/>
            <person name="Broberg A."/>
            <person name="Canback B."/>
            <person name="Coutinho P.M."/>
            <person name="Cullen D."/>
            <person name="Dalman K."/>
            <person name="Deflorio G."/>
            <person name="van Diepen L.T."/>
            <person name="Dunand C."/>
            <person name="Duplessis S."/>
            <person name="Durling M."/>
            <person name="Gonthier P."/>
            <person name="Grimwood J."/>
            <person name="Fossdal C.G."/>
            <person name="Hansson D."/>
            <person name="Henrissat B."/>
            <person name="Hietala A."/>
            <person name="Himmelstrand K."/>
            <person name="Hoffmeister D."/>
            <person name="Hogberg N."/>
            <person name="James T.Y."/>
            <person name="Karlsson M."/>
            <person name="Kohler A."/>
            <person name="Kues U."/>
            <person name="Lee Y.H."/>
            <person name="Lin Y.C."/>
            <person name="Lind M."/>
            <person name="Lindquist E."/>
            <person name="Lombard V."/>
            <person name="Lucas S."/>
            <person name="Lunden K."/>
            <person name="Morin E."/>
            <person name="Murat C."/>
            <person name="Park J."/>
            <person name="Raffaello T."/>
            <person name="Rouze P."/>
            <person name="Salamov A."/>
            <person name="Schmutz J."/>
            <person name="Solheim H."/>
            <person name="Stahlberg J."/>
            <person name="Velez H."/>
            <person name="de Vries R.P."/>
            <person name="Wiebenga A."/>
            <person name="Woodward S."/>
            <person name="Yakovlev I."/>
            <person name="Garbelotto M."/>
            <person name="Martin F."/>
            <person name="Grigoriev I.V."/>
            <person name="Stenlid J."/>
        </authorList>
    </citation>
    <scope>NUCLEOTIDE SEQUENCE [LARGE SCALE GENOMIC DNA]</scope>
    <source>
        <strain evidence="7 8">TC 32-1</strain>
    </source>
</reference>
<organism evidence="7 8">
    <name type="scientific">Heterobasidion irregulare (strain TC 32-1)</name>
    <dbReference type="NCBI Taxonomy" id="747525"/>
    <lineage>
        <taxon>Eukaryota</taxon>
        <taxon>Fungi</taxon>
        <taxon>Dikarya</taxon>
        <taxon>Basidiomycota</taxon>
        <taxon>Agaricomycotina</taxon>
        <taxon>Agaricomycetes</taxon>
        <taxon>Russulales</taxon>
        <taxon>Bondarzewiaceae</taxon>
        <taxon>Heterobasidion</taxon>
        <taxon>Heterobasidion annosum species complex</taxon>
    </lineage>
</organism>
<gene>
    <name evidence="7" type="ORF">HETIRDRAFT_480129</name>
</gene>
<protein>
    <recommendedName>
        <fullName evidence="6">FAD-binding PCMH-type domain-containing protein</fullName>
    </recommendedName>
</protein>
<dbReference type="PROSITE" id="PS51387">
    <property type="entry name" value="FAD_PCMH"/>
    <property type="match status" value="1"/>
</dbReference>
<comment type="similarity">
    <text evidence="1">Belongs to the oxygen-dependent FAD-linked oxidoreductase family.</text>
</comment>
<dbReference type="GO" id="GO:0071949">
    <property type="term" value="F:FAD binding"/>
    <property type="evidence" value="ECO:0007669"/>
    <property type="project" value="InterPro"/>
</dbReference>
<keyword evidence="3" id="KW-0274">FAD</keyword>
<keyword evidence="4" id="KW-0560">Oxidoreductase</keyword>
<dbReference type="InterPro" id="IPR036318">
    <property type="entry name" value="FAD-bd_PCMH-like_sf"/>
</dbReference>
<dbReference type="PANTHER" id="PTHR42973:SF13">
    <property type="entry name" value="FAD-BINDING PCMH-TYPE DOMAIN-CONTAINING PROTEIN"/>
    <property type="match status" value="1"/>
</dbReference>